<dbReference type="PROSITE" id="PS52016">
    <property type="entry name" value="TONB_DEPENDENT_REC_3"/>
    <property type="match status" value="1"/>
</dbReference>
<dbReference type="HOGENOM" id="CLU_004317_0_2_10"/>
<gene>
    <name evidence="13" type="ORF">HMPREF1535_02740</name>
</gene>
<keyword evidence="5 9" id="KW-0798">TonB box</keyword>
<dbReference type="Gene3D" id="2.60.40.1120">
    <property type="entry name" value="Carboxypeptidase-like, regulatory domain"/>
    <property type="match status" value="1"/>
</dbReference>
<evidence type="ECO:0000259" key="11">
    <source>
        <dbReference type="Pfam" id="PF00593"/>
    </source>
</evidence>
<dbReference type="InterPro" id="IPR008969">
    <property type="entry name" value="CarboxyPept-like_regulatory"/>
</dbReference>
<evidence type="ECO:0000256" key="1">
    <source>
        <dbReference type="ARBA" id="ARBA00004571"/>
    </source>
</evidence>
<organism evidence="13 14">
    <name type="scientific">Parabacteroides goldsteinii DSM 19448 = WAL 12034</name>
    <dbReference type="NCBI Taxonomy" id="927665"/>
    <lineage>
        <taxon>Bacteria</taxon>
        <taxon>Pseudomonadati</taxon>
        <taxon>Bacteroidota</taxon>
        <taxon>Bacteroidia</taxon>
        <taxon>Bacteroidales</taxon>
        <taxon>Tannerellaceae</taxon>
        <taxon>Parabacteroides</taxon>
    </lineage>
</organism>
<dbReference type="SUPFAM" id="SSF56935">
    <property type="entry name" value="Porins"/>
    <property type="match status" value="1"/>
</dbReference>
<dbReference type="NCBIfam" id="TIGR04056">
    <property type="entry name" value="OMP_RagA_SusC"/>
    <property type="match status" value="1"/>
</dbReference>
<evidence type="ECO:0000259" key="12">
    <source>
        <dbReference type="Pfam" id="PF07715"/>
    </source>
</evidence>
<comment type="subcellular location">
    <subcellularLocation>
        <location evidence="1 8">Cell outer membrane</location>
        <topology evidence="1 8">Multi-pass membrane protein</topology>
    </subcellularLocation>
</comment>
<dbReference type="PATRIC" id="fig|927665.4.peg.2811"/>
<feature type="chain" id="PRO_5002488902" evidence="10">
    <location>
        <begin position="25"/>
        <end position="1005"/>
    </location>
</feature>
<comment type="similarity">
    <text evidence="8 9">Belongs to the TonB-dependent receptor family.</text>
</comment>
<keyword evidence="7 8" id="KW-0998">Cell outer membrane</keyword>
<dbReference type="NCBIfam" id="TIGR04057">
    <property type="entry name" value="SusC_RagA_signa"/>
    <property type="match status" value="1"/>
</dbReference>
<evidence type="ECO:0000256" key="7">
    <source>
        <dbReference type="ARBA" id="ARBA00023237"/>
    </source>
</evidence>
<dbReference type="AlphaFoldDB" id="A0A0F5JA98"/>
<comment type="caution">
    <text evidence="13">The sequence shown here is derived from an EMBL/GenBank/DDBJ whole genome shotgun (WGS) entry which is preliminary data.</text>
</comment>
<dbReference type="InterPro" id="IPR039426">
    <property type="entry name" value="TonB-dep_rcpt-like"/>
</dbReference>
<evidence type="ECO:0000256" key="8">
    <source>
        <dbReference type="PROSITE-ProRule" id="PRU01360"/>
    </source>
</evidence>
<dbReference type="InterPro" id="IPR037066">
    <property type="entry name" value="Plug_dom_sf"/>
</dbReference>
<dbReference type="GO" id="GO:0009279">
    <property type="term" value="C:cell outer membrane"/>
    <property type="evidence" value="ECO:0007669"/>
    <property type="project" value="UniProtKB-SubCell"/>
</dbReference>
<evidence type="ECO:0000256" key="4">
    <source>
        <dbReference type="ARBA" id="ARBA00022692"/>
    </source>
</evidence>
<keyword evidence="4 8" id="KW-0812">Transmembrane</keyword>
<evidence type="ECO:0000256" key="3">
    <source>
        <dbReference type="ARBA" id="ARBA00022452"/>
    </source>
</evidence>
<evidence type="ECO:0000256" key="10">
    <source>
        <dbReference type="SAM" id="SignalP"/>
    </source>
</evidence>
<dbReference type="Gene3D" id="2.170.130.10">
    <property type="entry name" value="TonB-dependent receptor, plug domain"/>
    <property type="match status" value="1"/>
</dbReference>
<reference evidence="13 14" key="1">
    <citation type="submission" date="2013-04" db="EMBL/GenBank/DDBJ databases">
        <title>The Genome Sequence of Parabacteroides goldsteinii DSM 19448.</title>
        <authorList>
            <consortium name="The Broad Institute Genomics Platform"/>
            <person name="Earl A."/>
            <person name="Ward D."/>
            <person name="Feldgarden M."/>
            <person name="Gevers D."/>
            <person name="Martens E."/>
            <person name="Sakamoto M."/>
            <person name="Benno Y."/>
            <person name="Song Y."/>
            <person name="Liu C."/>
            <person name="Lee J."/>
            <person name="Bolanos M."/>
            <person name="Vaisanen M.L."/>
            <person name="Finegold S.M."/>
            <person name="Walker B."/>
            <person name="Young S."/>
            <person name="Zeng Q."/>
            <person name="Gargeya S."/>
            <person name="Fitzgerald M."/>
            <person name="Haas B."/>
            <person name="Abouelleil A."/>
            <person name="Allen A.W."/>
            <person name="Alvarado L."/>
            <person name="Arachchi H.M."/>
            <person name="Berlin A.M."/>
            <person name="Chapman S.B."/>
            <person name="Gainer-Dewar J."/>
            <person name="Goldberg J."/>
            <person name="Griggs A."/>
            <person name="Gujja S."/>
            <person name="Hansen M."/>
            <person name="Howarth C."/>
            <person name="Imamovic A."/>
            <person name="Ireland A."/>
            <person name="Larimer J."/>
            <person name="McCowan C."/>
            <person name="Murphy C."/>
            <person name="Pearson M."/>
            <person name="Poon T.W."/>
            <person name="Priest M."/>
            <person name="Roberts A."/>
            <person name="Saif S."/>
            <person name="Shea T."/>
            <person name="Sisk P."/>
            <person name="Sykes S."/>
            <person name="Wortman J."/>
            <person name="Nusbaum C."/>
            <person name="Birren B."/>
        </authorList>
    </citation>
    <scope>NUCLEOTIDE SEQUENCE [LARGE SCALE GENOMIC DNA]</scope>
    <source>
        <strain evidence="13 14">DSM 19448</strain>
    </source>
</reference>
<dbReference type="Pfam" id="PF00593">
    <property type="entry name" value="TonB_dep_Rec_b-barrel"/>
    <property type="match status" value="1"/>
</dbReference>
<dbReference type="SUPFAM" id="SSF49464">
    <property type="entry name" value="Carboxypeptidase regulatory domain-like"/>
    <property type="match status" value="1"/>
</dbReference>
<evidence type="ECO:0000256" key="5">
    <source>
        <dbReference type="ARBA" id="ARBA00023077"/>
    </source>
</evidence>
<evidence type="ECO:0000256" key="9">
    <source>
        <dbReference type="RuleBase" id="RU003357"/>
    </source>
</evidence>
<keyword evidence="10" id="KW-0732">Signal</keyword>
<dbReference type="Gene3D" id="2.40.170.20">
    <property type="entry name" value="TonB-dependent receptor, beta-barrel domain"/>
    <property type="match status" value="1"/>
</dbReference>
<accession>A0A0F5JA98</accession>
<dbReference type="InterPro" id="IPR036942">
    <property type="entry name" value="Beta-barrel_TonB_sf"/>
</dbReference>
<dbReference type="EMBL" id="AQHV01000013">
    <property type="protein sequence ID" value="KKB54618.1"/>
    <property type="molecule type" value="Genomic_DNA"/>
</dbReference>
<keyword evidence="3 8" id="KW-1134">Transmembrane beta strand</keyword>
<dbReference type="InterPro" id="IPR023996">
    <property type="entry name" value="TonB-dep_OMP_SusC/RagA"/>
</dbReference>
<dbReference type="RefSeq" id="WP_046146567.1">
    <property type="nucleotide sequence ID" value="NZ_KQ033913.1"/>
</dbReference>
<feature type="domain" description="TonB-dependent receptor plug" evidence="12">
    <location>
        <begin position="115"/>
        <end position="230"/>
    </location>
</feature>
<dbReference type="STRING" id="927665.HMPREF1535_02740"/>
<proteinExistence type="inferred from homology"/>
<dbReference type="InterPro" id="IPR000531">
    <property type="entry name" value="Beta-barrel_TonB"/>
</dbReference>
<dbReference type="PROSITE" id="PS00018">
    <property type="entry name" value="EF_HAND_1"/>
    <property type="match status" value="1"/>
</dbReference>
<dbReference type="InterPro" id="IPR012910">
    <property type="entry name" value="Plug_dom"/>
</dbReference>
<keyword evidence="2 8" id="KW-0813">Transport</keyword>
<dbReference type="Proteomes" id="UP000033047">
    <property type="component" value="Unassembled WGS sequence"/>
</dbReference>
<feature type="signal peptide" evidence="10">
    <location>
        <begin position="1"/>
        <end position="24"/>
    </location>
</feature>
<dbReference type="Pfam" id="PF13715">
    <property type="entry name" value="CarbopepD_reg_2"/>
    <property type="match status" value="1"/>
</dbReference>
<protein>
    <submittedName>
        <fullName evidence="13">SusC/RagA family TonB-linked outer membrane protein</fullName>
    </submittedName>
</protein>
<evidence type="ECO:0000256" key="2">
    <source>
        <dbReference type="ARBA" id="ARBA00022448"/>
    </source>
</evidence>
<feature type="domain" description="TonB-dependent receptor-like beta-barrel" evidence="11">
    <location>
        <begin position="393"/>
        <end position="880"/>
    </location>
</feature>
<evidence type="ECO:0000313" key="14">
    <source>
        <dbReference type="Proteomes" id="UP000033047"/>
    </source>
</evidence>
<dbReference type="Pfam" id="PF07715">
    <property type="entry name" value="Plug"/>
    <property type="match status" value="1"/>
</dbReference>
<dbReference type="FunFam" id="2.60.40.1120:FF:000003">
    <property type="entry name" value="Outer membrane protein Omp121"/>
    <property type="match status" value="1"/>
</dbReference>
<sequence>MKRLRFKALLMLIAGLCMSVSVFAQQMTVTGVVKDPTGEPVIGANVIIKGTTNGTVTDIDGKFLLSASKGDIISVSFIGYKMQELPVASDMNIILAEDSQMLENVVVIGYGTVKKNDATGSVIAIKPDEKNRGLQVSPQDMLMGKVAGVSVASSTGQPGSSSSIRIRGGSSLSAKNDPLVVIDGVIMGNSAPDGLSNPLSTINPSDIESFTVLKDASATAIYGSRASNGVIIITTKKGKSGSVKINYSGNVSVSTKRNKVDVMNGDEYRDYITNAPNTTEGMLNALNLFPNVSTDWQDEVLRTAISTDHNISAYGSVKEFMPYRVSFGYTDQNGILKTSNFQRYTGSVSLTPSFFQDHLNVNLNGKGVYIKNRFADTGALGSAVSFDPTKPVTNGSKYGGYFTWTGDYTPDGTRATSAGVNPVSMLEMVDDRSTAKSFIGNAQFDYKLHFLPDLRFNMNMGIDYTSVEGKKYIDPNAPGSYQPDDDATGSNRIYNSTHKNKLFDFYAQYSKELPSVASRFDVMAGYSYQSYQTQTDNVTYYLSRKPETFGQNTTVSNEYKETDTKYVLASFYGRMNYSLMDKYLLTFTLRDDASSRFAKDKRWGLFPSLALGWKMNEEGFMKDFSSLDELKLRLGWGVTGQQDINQGDYPYLSFYREGKGGAMYPVYDAAGNVTWINVLALTAANPNLKWETTTTYNVGIDYGFLNGRITGSLDGYIRKTKDLINAEVNVPAGTDFAEYVVSNIGSLENKGVEFSINTRPIVSRDFSWDLGFNIAYNKTKITELTYNDNSDSPGKRFESTGGDGGLRLKIHSVGYAPGTFYVFQQVYDADGNPIEGEYVDRNGDGVITDNDLYRYKKPTADVLMGFNSKFTYKQWDLGFNGRVSLGNYNFNSTAANAALGVNELFGNNALSNKPISALKTGFQSRQRLSDYYIQNASFLKIDNITLGYNVDKFIKSSWNARFYATVQNPIIITKYDGLDPEVNDGMDNNVYPRPITVLFGVNINF</sequence>
<keyword evidence="6 8" id="KW-0472">Membrane</keyword>
<evidence type="ECO:0000313" key="13">
    <source>
        <dbReference type="EMBL" id="KKB54618.1"/>
    </source>
</evidence>
<evidence type="ECO:0000256" key="6">
    <source>
        <dbReference type="ARBA" id="ARBA00023136"/>
    </source>
</evidence>
<name>A0A0F5JA98_9BACT</name>
<dbReference type="InterPro" id="IPR023997">
    <property type="entry name" value="TonB-dep_OMP_SusC/RagA_CS"/>
</dbReference>
<dbReference type="InterPro" id="IPR018247">
    <property type="entry name" value="EF_Hand_1_Ca_BS"/>
</dbReference>